<comment type="cofactor">
    <cofactor evidence="12">
        <name>Zn(2+)</name>
        <dbReference type="ChEBI" id="CHEBI:29105"/>
    </cofactor>
    <text evidence="12">Binds 2 Zn(2+) ions.</text>
</comment>
<dbReference type="PANTHER" id="PTHR15952">
    <property type="entry name" value="EXPORTIN-T/LOS1"/>
    <property type="match status" value="1"/>
</dbReference>
<dbReference type="GO" id="GO:0046872">
    <property type="term" value="F:metal ion binding"/>
    <property type="evidence" value="ECO:0007669"/>
    <property type="project" value="UniProtKB-KW"/>
</dbReference>
<feature type="domain" description="Exportin-1/Importin-beta-like" evidence="18">
    <location>
        <begin position="812"/>
        <end position="950"/>
    </location>
</feature>
<evidence type="ECO:0000256" key="8">
    <source>
        <dbReference type="ARBA" id="ARBA00022884"/>
    </source>
</evidence>
<keyword evidence="7" id="KW-0819">tRNA processing</keyword>
<evidence type="ECO:0000259" key="19">
    <source>
        <dbReference type="Pfam" id="PF19282"/>
    </source>
</evidence>
<evidence type="ECO:0000313" key="20">
    <source>
        <dbReference type="EMBL" id="KKY19880.1"/>
    </source>
</evidence>
<dbReference type="Pfam" id="PF00245">
    <property type="entry name" value="Alk_phosphatase"/>
    <property type="match status" value="1"/>
</dbReference>
<dbReference type="Pfam" id="PF19282">
    <property type="entry name" value="Exportin-T"/>
    <property type="match status" value="1"/>
</dbReference>
<feature type="binding site" evidence="12">
    <location>
        <position position="450"/>
    </location>
    <ligand>
        <name>Zn(2+)</name>
        <dbReference type="ChEBI" id="CHEBI:29105"/>
        <label>2</label>
    </ligand>
</feature>
<comment type="caution">
    <text evidence="20">The sequence shown here is derived from an EMBL/GenBank/DDBJ whole genome shotgun (WGS) entry which is preliminary data.</text>
</comment>
<gene>
    <name evidence="20" type="ORF">UCDDS831_g05165</name>
</gene>
<dbReference type="InterPro" id="IPR016024">
    <property type="entry name" value="ARM-type_fold"/>
</dbReference>
<evidence type="ECO:0000256" key="6">
    <source>
        <dbReference type="ARBA" id="ARBA00022555"/>
    </source>
</evidence>
<dbReference type="InterPro" id="IPR045546">
    <property type="entry name" value="Exportin-T_C"/>
</dbReference>
<evidence type="ECO:0000256" key="11">
    <source>
        <dbReference type="PIRSR" id="PIRSR601952-1"/>
    </source>
</evidence>
<comment type="similarity">
    <text evidence="13">Belongs to the alkaline phosphatase family.</text>
</comment>
<organism evidence="20 21">
    <name type="scientific">Diplodia seriata</name>
    <dbReference type="NCBI Taxonomy" id="420778"/>
    <lineage>
        <taxon>Eukaryota</taxon>
        <taxon>Fungi</taxon>
        <taxon>Dikarya</taxon>
        <taxon>Ascomycota</taxon>
        <taxon>Pezizomycotina</taxon>
        <taxon>Dothideomycetes</taxon>
        <taxon>Dothideomycetes incertae sedis</taxon>
        <taxon>Botryosphaeriales</taxon>
        <taxon>Botryosphaeriaceae</taxon>
        <taxon>Diplodia</taxon>
    </lineage>
</organism>
<evidence type="ECO:0000256" key="9">
    <source>
        <dbReference type="ARBA" id="ARBA00023242"/>
    </source>
</evidence>
<feature type="binding site" evidence="12">
    <location>
        <position position="441"/>
    </location>
    <ligand>
        <name>Mg(2+)</name>
        <dbReference type="ChEBI" id="CHEBI:18420"/>
    </ligand>
</feature>
<comment type="function">
    <text evidence="10">tRNA nucleus export receptor which facilitates tRNA translocation across the nuclear pore complex. Involved in pre-tRNA splicing, probably by affecting the interaction of pre-tRNA with splicing endonuclease.</text>
</comment>
<dbReference type="GO" id="GO:0008033">
    <property type="term" value="P:tRNA processing"/>
    <property type="evidence" value="ECO:0007669"/>
    <property type="project" value="UniProtKB-KW"/>
</dbReference>
<dbReference type="GO" id="GO:0031267">
    <property type="term" value="F:small GTPase binding"/>
    <property type="evidence" value="ECO:0007669"/>
    <property type="project" value="InterPro"/>
</dbReference>
<feature type="signal peptide" evidence="17">
    <location>
        <begin position="1"/>
        <end position="23"/>
    </location>
</feature>
<dbReference type="GO" id="GO:0016363">
    <property type="term" value="C:nuclear matrix"/>
    <property type="evidence" value="ECO:0007669"/>
    <property type="project" value="TreeGrafter"/>
</dbReference>
<feature type="compositionally biased region" description="Polar residues" evidence="16">
    <location>
        <begin position="672"/>
        <end position="681"/>
    </location>
</feature>
<reference evidence="20 21" key="1">
    <citation type="submission" date="2015-03" db="EMBL/GenBank/DDBJ databases">
        <authorList>
            <person name="Morales-Cruz A."/>
            <person name="Amrine K.C."/>
            <person name="Cantu D."/>
        </authorList>
    </citation>
    <scope>NUCLEOTIDE SEQUENCE [LARGE SCALE GENOMIC DNA]</scope>
    <source>
        <strain evidence="20">DS831</strain>
    </source>
</reference>
<feature type="binding site" evidence="12">
    <location>
        <position position="616"/>
    </location>
    <ligand>
        <name>Zn(2+)</name>
        <dbReference type="ChEBI" id="CHEBI:29105"/>
        <label>2</label>
    </ligand>
</feature>
<keyword evidence="12" id="KW-0479">Metal-binding</keyword>
<comment type="subcellular location">
    <subcellularLocation>
        <location evidence="1 14">Cytoplasm</location>
    </subcellularLocation>
    <subcellularLocation>
        <location evidence="14">Nucleus</location>
    </subcellularLocation>
    <text evidence="14">Shuttles between the nucleus and the cytoplasm.</text>
</comment>
<name>A0A0G2GSY2_9PEZI</name>
<dbReference type="SUPFAM" id="SSF53649">
    <property type="entry name" value="Alkaline phosphatase-like"/>
    <property type="match status" value="1"/>
</dbReference>
<feature type="binding site" evidence="12">
    <location>
        <position position="446"/>
    </location>
    <ligand>
        <name>Zn(2+)</name>
        <dbReference type="ChEBI" id="CHEBI:29105"/>
        <label>2</label>
    </ligand>
</feature>
<evidence type="ECO:0000256" key="17">
    <source>
        <dbReference type="SAM" id="SignalP"/>
    </source>
</evidence>
<feature type="chain" id="PRO_5002544604" description="Exportin-T" evidence="17">
    <location>
        <begin position="24"/>
        <end position="1724"/>
    </location>
</feature>
<dbReference type="Pfam" id="PF08389">
    <property type="entry name" value="Xpo1"/>
    <property type="match status" value="1"/>
</dbReference>
<keyword evidence="5 14" id="KW-0963">Cytoplasm</keyword>
<dbReference type="InterPro" id="IPR040017">
    <property type="entry name" value="XPOT"/>
</dbReference>
<evidence type="ECO:0000256" key="2">
    <source>
        <dbReference type="ARBA" id="ARBA00009466"/>
    </source>
</evidence>
<evidence type="ECO:0000256" key="5">
    <source>
        <dbReference type="ARBA" id="ARBA00022490"/>
    </source>
</evidence>
<keyword evidence="6 14" id="KW-0820">tRNA-binding</keyword>
<evidence type="ECO:0000313" key="21">
    <source>
        <dbReference type="Proteomes" id="UP000034182"/>
    </source>
</evidence>
<feature type="binding site" evidence="12">
    <location>
        <position position="284"/>
    </location>
    <ligand>
        <name>Mg(2+)</name>
        <dbReference type="ChEBI" id="CHEBI:18420"/>
    </ligand>
</feature>
<evidence type="ECO:0000256" key="16">
    <source>
        <dbReference type="SAM" id="MobiDB-lite"/>
    </source>
</evidence>
<feature type="region of interest" description="Disordered" evidence="16">
    <location>
        <begin position="654"/>
        <end position="698"/>
    </location>
</feature>
<dbReference type="SMART" id="SM00098">
    <property type="entry name" value="alkPPc"/>
    <property type="match status" value="1"/>
</dbReference>
<dbReference type="InterPro" id="IPR017850">
    <property type="entry name" value="Alkaline_phosphatase_core_sf"/>
</dbReference>
<evidence type="ECO:0000256" key="4">
    <source>
        <dbReference type="ARBA" id="ARBA00022448"/>
    </source>
</evidence>
<keyword evidence="8 14" id="KW-0694">RNA-binding</keyword>
<evidence type="ECO:0000256" key="1">
    <source>
        <dbReference type="ARBA" id="ARBA00004496"/>
    </source>
</evidence>
<dbReference type="SUPFAM" id="SSF48371">
    <property type="entry name" value="ARM repeat"/>
    <property type="match status" value="1"/>
</dbReference>
<proteinExistence type="inferred from homology"/>
<comment type="similarity">
    <text evidence="2 14">Belongs to the exportin family.</text>
</comment>
<dbReference type="CDD" id="cd16012">
    <property type="entry name" value="ALP"/>
    <property type="match status" value="1"/>
</dbReference>
<dbReference type="GO" id="GO:0000049">
    <property type="term" value="F:tRNA binding"/>
    <property type="evidence" value="ECO:0007669"/>
    <property type="project" value="UniProtKB-UniRule"/>
</dbReference>
<keyword evidence="17" id="KW-0732">Signal</keyword>
<dbReference type="GO" id="GO:0005737">
    <property type="term" value="C:cytoplasm"/>
    <property type="evidence" value="ECO:0007669"/>
    <property type="project" value="UniProtKB-SubCell"/>
</dbReference>
<feature type="binding site" evidence="12">
    <location>
        <position position="174"/>
    </location>
    <ligand>
        <name>Mg(2+)</name>
        <dbReference type="ChEBI" id="CHEBI:18420"/>
    </ligand>
</feature>
<accession>A0A0G2GSY2</accession>
<dbReference type="GO" id="GO:0005643">
    <property type="term" value="C:nuclear pore"/>
    <property type="evidence" value="ECO:0007669"/>
    <property type="project" value="TreeGrafter"/>
</dbReference>
<feature type="binding site" evidence="12">
    <location>
        <position position="282"/>
    </location>
    <ligand>
        <name>Mg(2+)</name>
        <dbReference type="ChEBI" id="CHEBI:18420"/>
    </ligand>
</feature>
<keyword evidence="12" id="KW-0862">Zinc</keyword>
<dbReference type="PANTHER" id="PTHR15952:SF11">
    <property type="entry name" value="EXPORTIN-T"/>
    <property type="match status" value="1"/>
</dbReference>
<evidence type="ECO:0000256" key="7">
    <source>
        <dbReference type="ARBA" id="ARBA00022694"/>
    </source>
</evidence>
<evidence type="ECO:0000256" key="15">
    <source>
        <dbReference type="SAM" id="Coils"/>
    </source>
</evidence>
<feature type="domain" description="Exportin-T C-terminal" evidence="19">
    <location>
        <begin position="1045"/>
        <end position="1721"/>
    </location>
</feature>
<dbReference type="GO" id="GO:0016791">
    <property type="term" value="F:phosphatase activity"/>
    <property type="evidence" value="ECO:0007669"/>
    <property type="project" value="InterPro"/>
</dbReference>
<keyword evidence="15" id="KW-0175">Coiled coil</keyword>
<dbReference type="Gene3D" id="1.25.10.10">
    <property type="entry name" value="Leucine-rich Repeat Variant"/>
    <property type="match status" value="1"/>
</dbReference>
<evidence type="ECO:0000256" key="14">
    <source>
        <dbReference type="RuleBase" id="RU366037"/>
    </source>
</evidence>
<sequence length="1724" mass="191199">MVYFRASAVAALVAALFGATGEAQTFQRLGACPSLADFLAGQYFDVRLEVHAPLNGSQAIGRRADEDFKFTIAKVGEDGARSEAVNAAEYFGTNEPQLEKWEFSWYEDLFARDAERATLVDVTAKAYRKVALYEPGEYVATLTYNNGSQTKATWLVRDIAEVRRTKNVIFFIGDGMTTNMITAARLIAHKQINGKYQTKMQLDQFPVLGHQMTHSLDTFITDSANSASALNTGHKSSSGALGVYADSSEDPFDDPKVETIAELFQRIWGGHIGIVSTAFIADATPAAINGHTRQRDMYGQIVDMMLHGNTNYTWTKWTSPDVIFGGGAEQFYNSTRGGKTYQDKDYYVEFSNAGYNVVLDKDELEETANDTKTLGIFSTSNMAKWLDRNVYTTNLNQSLSPSGDETAALNQPGLKEMTLKAIDILAARSGEDDKGFFLMSEAASIDKMMHVLDYDRALGELLELDDTVKATVAKLKALDQLKDTLILVTADHGHGFDVMGSVDTKYLDSQTDDRKKRDAVGVYERSGESQYVLTGNLTYTEGVNFPHNWTPRYTLFSGVSANPDRRENYRVHADGPREPAVELVEDSDDYYANPEDATSGFELNGNLPVENDQGVHSLTDVPVFAMGPCQELFGGVYSNIDVFFGMAECLGLSRTSPESGEDDEKDDPHTPPNFSSPTTAKHPSLEPSRLPDAHGTAASQIFGGGRMEAQVENAIQIAWNPAADNELKTQAINFLNQIRAEPDQAWSVCLSLFTRHPRPNEIVRHFVLEIVNNAVQTQRLDLQSLVYIRDNVMQYIRAVYQNPSSDQVDTAHIQNKITQTITYLFTALYAQGWESFFEDFRSLAGEDNFAATMLYLRVLNSVHDEIADVLMSRSPEESRRNAELKDLVRVRDAQNISVAWQGILSRWRQTDLGLIEMCLKTVARWVSWIDISLVVNEGMLHNLFEIAGQQGVMSSETPEGRVRDAAIDTFTETVGKKMKAPDKVQLISFLNLGNVVGQLIASPSLADQSVSTYDNDLAEAVAKLVNTTMFDIVKVLDTDSADDGTKQQANELLGAFVPYLLRFFSDEYDEICSTVIPSLTDLLTLFRKVVKAKGALSPEYASMLSPVLEAIIAKMKYDSTASWGDEDEQTDEAEFQELRKRLHVLQQQVAAIDETLYIETLSNKIALIISSYDQPNSGMSWRDVELALHEMFLFGELAVKNGGMYAKREPSSVASARLIEMMAKMVESNIAASDEFPVIPLQYMEICVRYSAFFEQNSGLIPKVLENLVRLIHSDHRKLKLRSWYLFYRFVKPLRQQIGPVSQTVIQAIGDLLTIRAELPDDNDEDDMSSEDNGQSADATFNSQLYLFEAIGCMASPSSVPVESKIIYGREVLNPLFADLEQNLGPAKSGDERAILQVHHLIEAIGTLARGFSDWMPGASGAPPADEVSEEFARAAEVILVALESLNSSMTIRTGARFAFSRLIGVLGSRVLQQLPRWIDGLLSQSSTKDEMATFLRLLDQVVFGFKAEIFNMLDSLLTPLLQRVFAGLAEPTTGTDDEIQLAELRREYLNFLLIILNNDLGAVFISNSNQATFDTIMTTIEHFARDTTDYPTARLAISVLTRMTAVWGGPDITLGSGNTPNPTLPGFDQFAISRFSPLSWSVPATQGFNSKDPQARQVLGELGAMQIEILKKTGDVYVQSLRQELSNMGIDQQGLEEYLGALTTKGEKGFKQFFQQFVARAAA</sequence>
<dbReference type="FunFam" id="1.25.10.10:FF:000355">
    <property type="entry name" value="Exportin-T"/>
    <property type="match status" value="1"/>
</dbReference>
<dbReference type="EMBL" id="LAQI01000109">
    <property type="protein sequence ID" value="KKY19880.1"/>
    <property type="molecule type" value="Genomic_DNA"/>
</dbReference>
<keyword evidence="4 14" id="KW-0813">Transport</keyword>
<feature type="coiled-coil region" evidence="15">
    <location>
        <begin position="1128"/>
        <end position="1155"/>
    </location>
</feature>
<dbReference type="Gene3D" id="3.40.720.10">
    <property type="entry name" value="Alkaline Phosphatase, subunit A"/>
    <property type="match status" value="1"/>
</dbReference>
<dbReference type="InterPro" id="IPR001952">
    <property type="entry name" value="Alkaline_phosphatase"/>
</dbReference>
<feature type="binding site" evidence="12">
    <location>
        <position position="174"/>
    </location>
    <ligand>
        <name>Zn(2+)</name>
        <dbReference type="ChEBI" id="CHEBI:29105"/>
        <label>2</label>
    </ligand>
</feature>
<dbReference type="Proteomes" id="UP000034182">
    <property type="component" value="Unassembled WGS sequence"/>
</dbReference>
<evidence type="ECO:0000256" key="13">
    <source>
        <dbReference type="RuleBase" id="RU003946"/>
    </source>
</evidence>
<comment type="cofactor">
    <cofactor evidence="12">
        <name>Mg(2+)</name>
        <dbReference type="ChEBI" id="CHEBI:18420"/>
    </cofactor>
    <text evidence="12">Binds 1 Mg(2+) ion.</text>
</comment>
<dbReference type="InterPro" id="IPR013598">
    <property type="entry name" value="Exportin-1/Importin-b-like"/>
</dbReference>
<feature type="binding site" evidence="12">
    <location>
        <position position="491"/>
    </location>
    <ligand>
        <name>Zn(2+)</name>
        <dbReference type="ChEBI" id="CHEBI:29105"/>
        <label>2</label>
    </ligand>
</feature>
<evidence type="ECO:0000259" key="18">
    <source>
        <dbReference type="Pfam" id="PF08389"/>
    </source>
</evidence>
<dbReference type="InterPro" id="IPR011989">
    <property type="entry name" value="ARM-like"/>
</dbReference>
<dbReference type="GO" id="GO:0071528">
    <property type="term" value="P:tRNA re-export from nucleus"/>
    <property type="evidence" value="ECO:0007669"/>
    <property type="project" value="UniProtKB-UniRule"/>
</dbReference>
<evidence type="ECO:0000256" key="3">
    <source>
        <dbReference type="ARBA" id="ARBA00018928"/>
    </source>
</evidence>
<keyword evidence="12" id="KW-0460">Magnesium</keyword>
<feature type="binding site" evidence="12">
    <location>
        <position position="492"/>
    </location>
    <ligand>
        <name>Zn(2+)</name>
        <dbReference type="ChEBI" id="CHEBI:29105"/>
        <label>2</label>
    </ligand>
</feature>
<reference evidence="20 21" key="2">
    <citation type="submission" date="2015-05" db="EMBL/GenBank/DDBJ databases">
        <title>Distinctive expansion of gene families associated with plant cell wall degradation and secondary metabolism in the genomes of grapevine trunk pathogens.</title>
        <authorList>
            <person name="Lawrence D.P."/>
            <person name="Travadon R."/>
            <person name="Rolshausen P.E."/>
            <person name="Baumgartner K."/>
        </authorList>
    </citation>
    <scope>NUCLEOTIDE SEQUENCE [LARGE SCALE GENOMIC DNA]</scope>
    <source>
        <strain evidence="20">DS831</strain>
    </source>
</reference>
<dbReference type="PRINTS" id="PR00113">
    <property type="entry name" value="ALKPHPHTASE"/>
</dbReference>
<evidence type="ECO:0000256" key="12">
    <source>
        <dbReference type="PIRSR" id="PIRSR601952-2"/>
    </source>
</evidence>
<evidence type="ECO:0000256" key="10">
    <source>
        <dbReference type="ARBA" id="ARBA00025147"/>
    </source>
</evidence>
<feature type="active site" description="Phosphoserine intermediate" evidence="11">
    <location>
        <position position="223"/>
    </location>
</feature>
<keyword evidence="9 14" id="KW-0539">Nucleus</keyword>
<protein>
    <recommendedName>
        <fullName evidence="3 14">Exportin-T</fullName>
    </recommendedName>
    <alternativeName>
        <fullName evidence="14">Exportin(tRNA)</fullName>
    </alternativeName>
    <alternativeName>
        <fullName evidence="14">tRNA exportin</fullName>
    </alternativeName>
</protein>